<dbReference type="Proteomes" id="UP000261540">
    <property type="component" value="Unplaced"/>
</dbReference>
<keyword evidence="1 2" id="KW-0053">Apoptosis</keyword>
<dbReference type="SMART" id="SM00266">
    <property type="entry name" value="CAD"/>
    <property type="match status" value="1"/>
</dbReference>
<evidence type="ECO:0000256" key="2">
    <source>
        <dbReference type="PROSITE-ProRule" id="PRU00447"/>
    </source>
</evidence>
<dbReference type="AlphaFoldDB" id="A0A3B3ST84"/>
<reference evidence="6" key="1">
    <citation type="submission" date="2025-08" db="UniProtKB">
        <authorList>
            <consortium name="Ensembl"/>
        </authorList>
    </citation>
    <scope>IDENTIFICATION</scope>
</reference>
<keyword evidence="3" id="KW-0175">Coiled coil</keyword>
<dbReference type="RefSeq" id="XP_023649245.1">
    <property type="nucleotide sequence ID" value="XM_023793477.2"/>
</dbReference>
<feature type="coiled-coil region" evidence="3">
    <location>
        <begin position="158"/>
        <end position="192"/>
    </location>
</feature>
<feature type="domain" description="CIDE-N" evidence="5">
    <location>
        <begin position="3"/>
        <end position="81"/>
    </location>
</feature>
<dbReference type="Gene3D" id="3.10.20.10">
    <property type="match status" value="1"/>
</dbReference>
<dbReference type="CTD" id="1676"/>
<dbReference type="KEGG" id="pki:111834330"/>
<dbReference type="GO" id="GO:0006915">
    <property type="term" value="P:apoptotic process"/>
    <property type="evidence" value="ECO:0007669"/>
    <property type="project" value="UniProtKB-UniRule"/>
</dbReference>
<dbReference type="PANTHER" id="PTHR12306">
    <property type="entry name" value="CELL DEATH ACTIVATOR CIDE"/>
    <property type="match status" value="1"/>
</dbReference>
<dbReference type="Pfam" id="PF02017">
    <property type="entry name" value="CIDE-N"/>
    <property type="match status" value="1"/>
</dbReference>
<sequence length="304" mass="33089">MSELKPCKVCNHSREDTFGLAVPSLAQLKARGCETLGFRADAPVSVVLEEDGTIVEDEAYFLCLPPNTKFMLLHDKDRWSAKTKVDGGTAWLKQESVELASDCVDSKVPGAEPWHELAVRLSHDLAGVILMSEEELQTLVDVPSSDLATALGFQVDKVRMLQEALQGALDRREEQRQAKELLQLYLKSVEQEGSQAPSRGADVTDSVERPADGTSTFSARTLMVLKGKTSPETRLSNQELQMVVNVGVASVASALGWSSERSAALVATCEEELKSRLDVVQAARSLSNRSQNPPGGGVQVKRRK</sequence>
<dbReference type="InterPro" id="IPR003508">
    <property type="entry name" value="CIDE-N_dom"/>
</dbReference>
<dbReference type="Ensembl" id="ENSPKIT00000014425.1">
    <property type="protein sequence ID" value="ENSPKIP00000033535.1"/>
    <property type="gene ID" value="ENSPKIG00000013216.1"/>
</dbReference>
<dbReference type="PANTHER" id="PTHR12306:SF16">
    <property type="entry name" value="DNAATION FACTOR SUBUNIT ALPHA"/>
    <property type="match status" value="1"/>
</dbReference>
<dbReference type="InterPro" id="IPR015121">
    <property type="entry name" value="DNA_fragmentation_mid_dom"/>
</dbReference>
<dbReference type="OrthoDB" id="6475906at2759"/>
<dbReference type="Gene3D" id="1.10.1490.10">
    <property type="entry name" value="C-terminal domain of DFF45/ICAD (DFF-C domain)"/>
    <property type="match status" value="2"/>
</dbReference>
<dbReference type="Pfam" id="PF09033">
    <property type="entry name" value="DFF-C"/>
    <property type="match status" value="1"/>
</dbReference>
<dbReference type="SUPFAM" id="SSF54277">
    <property type="entry name" value="CAD &amp; PB1 domains"/>
    <property type="match status" value="1"/>
</dbReference>
<evidence type="ECO:0000256" key="1">
    <source>
        <dbReference type="ARBA" id="ARBA00022703"/>
    </source>
</evidence>
<accession>A0A3B3ST84</accession>
<dbReference type="SUPFAM" id="SSF81783">
    <property type="entry name" value="C-terminal domain of DFF45/ICAD (DFF-C domain)"/>
    <property type="match status" value="1"/>
</dbReference>
<protein>
    <submittedName>
        <fullName evidence="6">DNA fragmentation factor, alpha polypeptide</fullName>
    </submittedName>
</protein>
<feature type="region of interest" description="Disordered" evidence="4">
    <location>
        <begin position="192"/>
        <end position="214"/>
    </location>
</feature>
<dbReference type="GeneID" id="111834330"/>
<organism evidence="6 7">
    <name type="scientific">Paramormyrops kingsleyae</name>
    <dbReference type="NCBI Taxonomy" id="1676925"/>
    <lineage>
        <taxon>Eukaryota</taxon>
        <taxon>Metazoa</taxon>
        <taxon>Chordata</taxon>
        <taxon>Craniata</taxon>
        <taxon>Vertebrata</taxon>
        <taxon>Euteleostomi</taxon>
        <taxon>Actinopterygii</taxon>
        <taxon>Neopterygii</taxon>
        <taxon>Teleostei</taxon>
        <taxon>Osteoglossocephala</taxon>
        <taxon>Osteoglossomorpha</taxon>
        <taxon>Osteoglossiformes</taxon>
        <taxon>Mormyridae</taxon>
        <taxon>Paramormyrops</taxon>
    </lineage>
</organism>
<evidence type="ECO:0000313" key="7">
    <source>
        <dbReference type="Proteomes" id="UP000261540"/>
    </source>
</evidence>
<keyword evidence="7" id="KW-1185">Reference proteome</keyword>
<evidence type="ECO:0000256" key="3">
    <source>
        <dbReference type="SAM" id="Coils"/>
    </source>
</evidence>
<dbReference type="GeneTree" id="ENSGT00390000018596"/>
<proteinExistence type="predicted"/>
<name>A0A3B3ST84_9TELE</name>
<evidence type="ECO:0000259" key="5">
    <source>
        <dbReference type="PROSITE" id="PS51135"/>
    </source>
</evidence>
<dbReference type="STRING" id="1676925.ENSPKIP00000033535"/>
<reference evidence="6" key="2">
    <citation type="submission" date="2025-09" db="UniProtKB">
        <authorList>
            <consortium name="Ensembl"/>
        </authorList>
    </citation>
    <scope>IDENTIFICATION</scope>
</reference>
<feature type="compositionally biased region" description="Polar residues" evidence="4">
    <location>
        <begin position="284"/>
        <end position="293"/>
    </location>
</feature>
<dbReference type="InterPro" id="IPR027296">
    <property type="entry name" value="DFF-C"/>
</dbReference>
<dbReference type="GO" id="GO:0042981">
    <property type="term" value="P:regulation of apoptotic process"/>
    <property type="evidence" value="ECO:0007669"/>
    <property type="project" value="TreeGrafter"/>
</dbReference>
<feature type="region of interest" description="Disordered" evidence="4">
    <location>
        <begin position="284"/>
        <end position="304"/>
    </location>
</feature>
<evidence type="ECO:0000313" key="6">
    <source>
        <dbReference type="Ensembl" id="ENSPKIP00000033535.1"/>
    </source>
</evidence>
<dbReference type="PROSITE" id="PS51135">
    <property type="entry name" value="CIDE_N"/>
    <property type="match status" value="1"/>
</dbReference>
<evidence type="ECO:0000256" key="4">
    <source>
        <dbReference type="SAM" id="MobiDB-lite"/>
    </source>
</evidence>